<dbReference type="PANTHER" id="PTHR43479:SF11">
    <property type="entry name" value="ACREF_ENVCD OPERON REPRESSOR-RELATED"/>
    <property type="match status" value="1"/>
</dbReference>
<evidence type="ECO:0000256" key="2">
    <source>
        <dbReference type="PROSITE-ProRule" id="PRU00335"/>
    </source>
</evidence>
<dbReference type="RefSeq" id="WP_007418374.1">
    <property type="nucleotide sequence ID" value="NZ_ABOX02000063.1"/>
</dbReference>
<evidence type="ECO:0000313" key="4">
    <source>
        <dbReference type="EMBL" id="EEF57570.1"/>
    </source>
</evidence>
<name>B9XRG5_PEDPL</name>
<dbReference type="STRING" id="320771.Cflav_PD0661"/>
<dbReference type="InterPro" id="IPR036271">
    <property type="entry name" value="Tet_transcr_reg_TetR-rel_C_sf"/>
</dbReference>
<dbReference type="EMBL" id="ABOX02000063">
    <property type="protein sequence ID" value="EEF57570.1"/>
    <property type="molecule type" value="Genomic_DNA"/>
</dbReference>
<dbReference type="GO" id="GO:0003677">
    <property type="term" value="F:DNA binding"/>
    <property type="evidence" value="ECO:0007669"/>
    <property type="project" value="UniProtKB-UniRule"/>
</dbReference>
<protein>
    <submittedName>
        <fullName evidence="4">Transcriptional regulator, TetR family</fullName>
    </submittedName>
</protein>
<dbReference type="PANTHER" id="PTHR43479">
    <property type="entry name" value="ACREF/ENVCD OPERON REPRESSOR-RELATED"/>
    <property type="match status" value="1"/>
</dbReference>
<feature type="domain" description="HTH tetR-type" evidence="3">
    <location>
        <begin position="7"/>
        <end position="67"/>
    </location>
</feature>
<evidence type="ECO:0000259" key="3">
    <source>
        <dbReference type="PROSITE" id="PS50977"/>
    </source>
</evidence>
<keyword evidence="5" id="KW-1185">Reference proteome</keyword>
<dbReference type="InterPro" id="IPR001647">
    <property type="entry name" value="HTH_TetR"/>
</dbReference>
<reference evidence="4 5" key="1">
    <citation type="journal article" date="2011" name="J. Bacteriol.">
        <title>Genome sequence of 'Pedosphaera parvula' Ellin514, an aerobic Verrucomicrobial isolate from pasture soil.</title>
        <authorList>
            <person name="Kant R."/>
            <person name="van Passel M.W."/>
            <person name="Sangwan P."/>
            <person name="Palva A."/>
            <person name="Lucas S."/>
            <person name="Copeland A."/>
            <person name="Lapidus A."/>
            <person name="Glavina Del Rio T."/>
            <person name="Dalin E."/>
            <person name="Tice H."/>
            <person name="Bruce D."/>
            <person name="Goodwin L."/>
            <person name="Pitluck S."/>
            <person name="Chertkov O."/>
            <person name="Larimer F.W."/>
            <person name="Land M.L."/>
            <person name="Hauser L."/>
            <person name="Brettin T.S."/>
            <person name="Detter J.C."/>
            <person name="Han S."/>
            <person name="de Vos W.M."/>
            <person name="Janssen P.H."/>
            <person name="Smidt H."/>
        </authorList>
    </citation>
    <scope>NUCLEOTIDE SEQUENCE [LARGE SCALE GENOMIC DNA]</scope>
    <source>
        <strain evidence="4 5">Ellin514</strain>
    </source>
</reference>
<dbReference type="OrthoDB" id="9812134at2"/>
<dbReference type="InterPro" id="IPR009057">
    <property type="entry name" value="Homeodomain-like_sf"/>
</dbReference>
<comment type="caution">
    <text evidence="4">The sequence shown here is derived from an EMBL/GenBank/DDBJ whole genome shotgun (WGS) entry which is preliminary data.</text>
</comment>
<sequence>MQSSSQDHNRSLILETAKTLLRRFGVDKLTVMDIARSLDMSHANVYRFYKTKAEILDAIIDEWLLKVESFVENIAQRPVSATERIEAVVLELHRKRREKLLEDAEFYETYRRVIELRPDVVAKRREKIHNVFKKLVEQGIESGEFTSAAPEEVATVLKDATSLFLHPLLIPTCLNEDTEPRARAVVRYILAGISTQKPKLSPIIDGVSNAATNLIQ</sequence>
<proteinExistence type="predicted"/>
<gene>
    <name evidence="4" type="ORF">Cflav_PD0661</name>
</gene>
<accession>B9XRG5</accession>
<dbReference type="Pfam" id="PF00440">
    <property type="entry name" value="TetR_N"/>
    <property type="match status" value="1"/>
</dbReference>
<organism evidence="4 5">
    <name type="scientific">Pedosphaera parvula (strain Ellin514)</name>
    <dbReference type="NCBI Taxonomy" id="320771"/>
    <lineage>
        <taxon>Bacteria</taxon>
        <taxon>Pseudomonadati</taxon>
        <taxon>Verrucomicrobiota</taxon>
        <taxon>Pedosphaerae</taxon>
        <taxon>Pedosphaerales</taxon>
        <taxon>Pedosphaeraceae</taxon>
        <taxon>Pedosphaera</taxon>
    </lineage>
</organism>
<dbReference type="InterPro" id="IPR041478">
    <property type="entry name" value="TetR_C_27"/>
</dbReference>
<dbReference type="InterPro" id="IPR050624">
    <property type="entry name" value="HTH-type_Tx_Regulator"/>
</dbReference>
<dbReference type="PROSITE" id="PS50977">
    <property type="entry name" value="HTH_TETR_2"/>
    <property type="match status" value="1"/>
</dbReference>
<dbReference type="AlphaFoldDB" id="B9XRG5"/>
<keyword evidence="1 2" id="KW-0238">DNA-binding</keyword>
<evidence type="ECO:0000256" key="1">
    <source>
        <dbReference type="ARBA" id="ARBA00023125"/>
    </source>
</evidence>
<dbReference type="SUPFAM" id="SSF46689">
    <property type="entry name" value="Homeodomain-like"/>
    <property type="match status" value="1"/>
</dbReference>
<feature type="DNA-binding region" description="H-T-H motif" evidence="2">
    <location>
        <begin position="30"/>
        <end position="49"/>
    </location>
</feature>
<dbReference type="Pfam" id="PF17935">
    <property type="entry name" value="TetR_C_27"/>
    <property type="match status" value="1"/>
</dbReference>
<dbReference type="SUPFAM" id="SSF48498">
    <property type="entry name" value="Tetracyclin repressor-like, C-terminal domain"/>
    <property type="match status" value="1"/>
</dbReference>
<dbReference type="Gene3D" id="1.10.357.10">
    <property type="entry name" value="Tetracycline Repressor, domain 2"/>
    <property type="match status" value="1"/>
</dbReference>
<evidence type="ECO:0000313" key="5">
    <source>
        <dbReference type="Proteomes" id="UP000003688"/>
    </source>
</evidence>
<dbReference type="Proteomes" id="UP000003688">
    <property type="component" value="Unassembled WGS sequence"/>
</dbReference>